<evidence type="ECO:0000313" key="4">
    <source>
        <dbReference type="RefSeq" id="XP_056843883.1"/>
    </source>
</evidence>
<keyword evidence="3" id="KW-1185">Reference proteome</keyword>
<dbReference type="SUPFAM" id="SSF50965">
    <property type="entry name" value="Galactose oxidase, central domain"/>
    <property type="match status" value="1"/>
</dbReference>
<protein>
    <submittedName>
        <fullName evidence="4">F-box/LRR-repeat protein At2g43260-like isoform X1</fullName>
    </submittedName>
</protein>
<dbReference type="PANTHER" id="PTHR31672">
    <property type="entry name" value="BNACNNG10540D PROTEIN"/>
    <property type="match status" value="1"/>
</dbReference>
<evidence type="ECO:0000256" key="1">
    <source>
        <dbReference type="SAM" id="Phobius"/>
    </source>
</evidence>
<dbReference type="InterPro" id="IPR011043">
    <property type="entry name" value="Gal_Oxase/kelch_b-propeller"/>
</dbReference>
<dbReference type="AlphaFoldDB" id="A0A9W3BXB6"/>
<dbReference type="Pfam" id="PF08268">
    <property type="entry name" value="FBA_3"/>
    <property type="match status" value="1"/>
</dbReference>
<feature type="transmembrane region" description="Helical" evidence="1">
    <location>
        <begin position="382"/>
        <end position="400"/>
    </location>
</feature>
<feature type="domain" description="F-box" evidence="2">
    <location>
        <begin position="7"/>
        <end position="53"/>
    </location>
</feature>
<proteinExistence type="predicted"/>
<evidence type="ECO:0000259" key="2">
    <source>
        <dbReference type="PROSITE" id="PS50181"/>
    </source>
</evidence>
<dbReference type="SMART" id="SM00256">
    <property type="entry name" value="FBOX"/>
    <property type="match status" value="1"/>
</dbReference>
<dbReference type="CDD" id="cd22157">
    <property type="entry name" value="F-box_AtFBW1-like"/>
    <property type="match status" value="1"/>
</dbReference>
<dbReference type="Proteomes" id="UP000504610">
    <property type="component" value="Chromosome 6"/>
</dbReference>
<dbReference type="InterPro" id="IPR050796">
    <property type="entry name" value="SCF_F-box_component"/>
</dbReference>
<keyword evidence="1" id="KW-1133">Transmembrane helix</keyword>
<dbReference type="OrthoDB" id="5319261at2759"/>
<dbReference type="GeneID" id="108808832"/>
<keyword evidence="1" id="KW-0812">Transmembrane</keyword>
<accession>A0A9W3BXB6</accession>
<dbReference type="PANTHER" id="PTHR31672:SF13">
    <property type="entry name" value="F-BOX PROTEIN CPR30-LIKE"/>
    <property type="match status" value="1"/>
</dbReference>
<dbReference type="InterPro" id="IPR001810">
    <property type="entry name" value="F-box_dom"/>
</dbReference>
<keyword evidence="1" id="KW-0472">Membrane</keyword>
<dbReference type="SUPFAM" id="SSF81383">
    <property type="entry name" value="F-box domain"/>
    <property type="match status" value="1"/>
</dbReference>
<sequence length="417" mass="47609">MVEDEKPPNMFYIIPDLLEEIFIRLPSKSILKFRTVSKQWRTILESKSFLERRMNNTQRHWKILAAYDSNRTSPFVDNEEIVYLHSDKDAAGRPSLSCDGLLCFPEQDWIIVVNPLTGQLLRFPSRLDDTVSSTLDTDSVRVAGAGMALFPGYRAMGFGRDEVTGLYKVVRMCFHPVEEDDECELLDVATGEWRTLSPPPCQVEVVRKSVCVNGSIYWLTVDQDYRILALNLHTQEFHYVSVPDTPVTWFRIQILNLDDRLAIAKATGGHPGWKLKIWSMDKEGWSKTYSISLAALKISPLDLTWFTPLTVCELGNVVFCDNHKRLFKYYTESGEIRCLSSDICVISPYLENLVPLQSESVKTSRCRLFPEQGSKIFKWSSFWIPDLAFASLVIVGYICLRSLAVPCSVSTSFRNLN</sequence>
<gene>
    <name evidence="4" type="primary">LOC108808832</name>
</gene>
<dbReference type="InterPro" id="IPR036047">
    <property type="entry name" value="F-box-like_dom_sf"/>
</dbReference>
<dbReference type="InterPro" id="IPR017451">
    <property type="entry name" value="F-box-assoc_interact_dom"/>
</dbReference>
<organism evidence="3 4">
    <name type="scientific">Raphanus sativus</name>
    <name type="common">Radish</name>
    <name type="synonym">Raphanus raphanistrum var. sativus</name>
    <dbReference type="NCBI Taxonomy" id="3726"/>
    <lineage>
        <taxon>Eukaryota</taxon>
        <taxon>Viridiplantae</taxon>
        <taxon>Streptophyta</taxon>
        <taxon>Embryophyta</taxon>
        <taxon>Tracheophyta</taxon>
        <taxon>Spermatophyta</taxon>
        <taxon>Magnoliopsida</taxon>
        <taxon>eudicotyledons</taxon>
        <taxon>Gunneridae</taxon>
        <taxon>Pentapetalae</taxon>
        <taxon>rosids</taxon>
        <taxon>malvids</taxon>
        <taxon>Brassicales</taxon>
        <taxon>Brassicaceae</taxon>
        <taxon>Brassiceae</taxon>
        <taxon>Raphanus</taxon>
    </lineage>
</organism>
<dbReference type="RefSeq" id="XP_056843883.1">
    <property type="nucleotide sequence ID" value="XM_056987903.1"/>
</dbReference>
<evidence type="ECO:0000313" key="3">
    <source>
        <dbReference type="Proteomes" id="UP000504610"/>
    </source>
</evidence>
<reference evidence="3" key="1">
    <citation type="journal article" date="2019" name="Database">
        <title>The radish genome database (RadishGD): an integrated information resource for radish genomics.</title>
        <authorList>
            <person name="Yu H.J."/>
            <person name="Baek S."/>
            <person name="Lee Y.J."/>
            <person name="Cho A."/>
            <person name="Mun J.H."/>
        </authorList>
    </citation>
    <scope>NUCLEOTIDE SEQUENCE [LARGE SCALE GENOMIC DNA]</scope>
    <source>
        <strain evidence="3">cv. WK10039</strain>
    </source>
</reference>
<dbReference type="Gene3D" id="1.20.1280.50">
    <property type="match status" value="1"/>
</dbReference>
<name>A0A9W3BXB6_RAPSA</name>
<reference evidence="4" key="2">
    <citation type="submission" date="2025-08" db="UniProtKB">
        <authorList>
            <consortium name="RefSeq"/>
        </authorList>
    </citation>
    <scope>IDENTIFICATION</scope>
    <source>
        <tissue evidence="4">Leaf</tissue>
    </source>
</reference>
<dbReference type="NCBIfam" id="TIGR01640">
    <property type="entry name" value="F_box_assoc_1"/>
    <property type="match status" value="1"/>
</dbReference>
<dbReference type="Pfam" id="PF00646">
    <property type="entry name" value="F-box"/>
    <property type="match status" value="1"/>
</dbReference>
<dbReference type="InterPro" id="IPR013187">
    <property type="entry name" value="F-box-assoc_dom_typ3"/>
</dbReference>
<dbReference type="PROSITE" id="PS50181">
    <property type="entry name" value="FBOX"/>
    <property type="match status" value="1"/>
</dbReference>
<dbReference type="KEGG" id="rsz:108808832"/>